<sequence>MTLAPFANERHDSIDVFDVLTPHEAQHAEPLFEVNVEHRSPERATVWASGEIDVLAASDVQNAVDEALRSADSVHVELSSVTFLCSRAVCVLAEHPAASDGRMSVHAPTRHTRMLFELFGAQGLLA</sequence>
<evidence type="ECO:0000313" key="2">
    <source>
        <dbReference type="EMBL" id="GAC68359.1"/>
    </source>
</evidence>
<dbReference type="SUPFAM" id="SSF52091">
    <property type="entry name" value="SpoIIaa-like"/>
    <property type="match status" value="1"/>
</dbReference>
<dbReference type="Proteomes" id="UP000011666">
    <property type="component" value="Unassembled WGS sequence"/>
</dbReference>
<dbReference type="AlphaFoldDB" id="M0QIV4"/>
<dbReference type="EMBL" id="BANX01000015">
    <property type="protein sequence ID" value="GAC68359.1"/>
    <property type="molecule type" value="Genomic_DNA"/>
</dbReference>
<feature type="domain" description="MlaB-like STAS" evidence="1">
    <location>
        <begin position="49"/>
        <end position="121"/>
    </location>
</feature>
<proteinExistence type="predicted"/>
<protein>
    <recommendedName>
        <fullName evidence="1">MlaB-like STAS domain-containing protein</fullName>
    </recommendedName>
</protein>
<dbReference type="Pfam" id="PF13466">
    <property type="entry name" value="STAS_2"/>
    <property type="match status" value="1"/>
</dbReference>
<reference evidence="2 3" key="1">
    <citation type="submission" date="2013-01" db="EMBL/GenBank/DDBJ databases">
        <title>Whole genome shotgun sequence of Gordonia soli NBRC 108243.</title>
        <authorList>
            <person name="Isaki-Nakamura S."/>
            <person name="Hosoyama A."/>
            <person name="Tsuchikane K."/>
            <person name="Ando Y."/>
            <person name="Baba S."/>
            <person name="Ohji S."/>
            <person name="Hamada M."/>
            <person name="Tamura T."/>
            <person name="Yamazoe A."/>
            <person name="Yamazaki S."/>
            <person name="Fujita N."/>
        </authorList>
    </citation>
    <scope>NUCLEOTIDE SEQUENCE [LARGE SCALE GENOMIC DNA]</scope>
    <source>
        <strain evidence="2 3">NBRC 108243</strain>
    </source>
</reference>
<dbReference type="OrthoDB" id="4473917at2"/>
<dbReference type="Gene3D" id="3.30.750.24">
    <property type="entry name" value="STAS domain"/>
    <property type="match status" value="1"/>
</dbReference>
<dbReference type="InterPro" id="IPR036513">
    <property type="entry name" value="STAS_dom_sf"/>
</dbReference>
<dbReference type="InterPro" id="IPR058548">
    <property type="entry name" value="MlaB-like_STAS"/>
</dbReference>
<evidence type="ECO:0000313" key="3">
    <source>
        <dbReference type="Proteomes" id="UP000011666"/>
    </source>
</evidence>
<name>M0QIV4_9ACTN</name>
<dbReference type="RefSeq" id="WP_007620450.1">
    <property type="nucleotide sequence ID" value="NZ_BANX01000015.1"/>
</dbReference>
<keyword evidence="3" id="KW-1185">Reference proteome</keyword>
<accession>M0QIV4</accession>
<gene>
    <name evidence="2" type="ORF">GS4_15_00080</name>
</gene>
<evidence type="ECO:0000259" key="1">
    <source>
        <dbReference type="Pfam" id="PF13466"/>
    </source>
</evidence>
<organism evidence="2 3">
    <name type="scientific">Gordonia soli NBRC 108243</name>
    <dbReference type="NCBI Taxonomy" id="1223545"/>
    <lineage>
        <taxon>Bacteria</taxon>
        <taxon>Bacillati</taxon>
        <taxon>Actinomycetota</taxon>
        <taxon>Actinomycetes</taxon>
        <taxon>Mycobacteriales</taxon>
        <taxon>Gordoniaceae</taxon>
        <taxon>Gordonia</taxon>
    </lineage>
</organism>
<dbReference type="STRING" id="1223545.GS4_15_00080"/>
<comment type="caution">
    <text evidence="2">The sequence shown here is derived from an EMBL/GenBank/DDBJ whole genome shotgun (WGS) entry which is preliminary data.</text>
</comment>